<keyword evidence="4" id="KW-1185">Reference proteome</keyword>
<dbReference type="InterPro" id="IPR001296">
    <property type="entry name" value="Glyco_trans_1"/>
</dbReference>
<accession>A0A7X2P453</accession>
<evidence type="ECO:0000313" key="4">
    <source>
        <dbReference type="Proteomes" id="UP000440513"/>
    </source>
</evidence>
<reference evidence="3 4" key="1">
    <citation type="submission" date="2019-08" db="EMBL/GenBank/DDBJ databases">
        <title>In-depth cultivation of the pig gut microbiome towards novel bacterial diversity and tailored functional studies.</title>
        <authorList>
            <person name="Wylensek D."/>
            <person name="Hitch T.C.A."/>
            <person name="Clavel T."/>
        </authorList>
    </citation>
    <scope>NUCLEOTIDE SEQUENCE [LARGE SCALE GENOMIC DNA]</scope>
    <source>
        <strain evidence="3 4">BSM-380-WT-5A</strain>
    </source>
</reference>
<organism evidence="3 4">
    <name type="scientific">Oliverpabstia intestinalis</name>
    <dbReference type="NCBI Taxonomy" id="2606633"/>
    <lineage>
        <taxon>Bacteria</taxon>
        <taxon>Bacillati</taxon>
        <taxon>Bacillota</taxon>
        <taxon>Clostridia</taxon>
        <taxon>Lachnospirales</taxon>
        <taxon>Lachnospiraceae</taxon>
        <taxon>Oliverpabstia</taxon>
    </lineage>
</organism>
<dbReference type="InterPro" id="IPR028098">
    <property type="entry name" value="Glyco_trans_4-like_N"/>
</dbReference>
<feature type="domain" description="Glycosyl transferase family 1" evidence="1">
    <location>
        <begin position="232"/>
        <end position="370"/>
    </location>
</feature>
<evidence type="ECO:0000259" key="2">
    <source>
        <dbReference type="Pfam" id="PF13439"/>
    </source>
</evidence>
<comment type="caution">
    <text evidence="3">The sequence shown here is derived from an EMBL/GenBank/DDBJ whole genome shotgun (WGS) entry which is preliminary data.</text>
</comment>
<dbReference type="InterPro" id="IPR050194">
    <property type="entry name" value="Glycosyltransferase_grp1"/>
</dbReference>
<protein>
    <submittedName>
        <fullName evidence="3">Glycosyltransferase family 4 protein</fullName>
    </submittedName>
</protein>
<dbReference type="Pfam" id="PF00534">
    <property type="entry name" value="Glycos_transf_1"/>
    <property type="match status" value="1"/>
</dbReference>
<name>A0A7X2P453_9FIRM</name>
<dbReference type="AlphaFoldDB" id="A0A7X2P453"/>
<dbReference type="Pfam" id="PF13439">
    <property type="entry name" value="Glyco_transf_4"/>
    <property type="match status" value="1"/>
</dbReference>
<dbReference type="EMBL" id="VUMS01000019">
    <property type="protein sequence ID" value="MST67173.1"/>
    <property type="molecule type" value="Genomic_DNA"/>
</dbReference>
<dbReference type="PANTHER" id="PTHR45947:SF13">
    <property type="entry name" value="TRANSFERASE"/>
    <property type="match status" value="1"/>
</dbReference>
<keyword evidence="3" id="KW-0808">Transferase</keyword>
<dbReference type="GO" id="GO:0016757">
    <property type="term" value="F:glycosyltransferase activity"/>
    <property type="evidence" value="ECO:0007669"/>
    <property type="project" value="InterPro"/>
</dbReference>
<dbReference type="SUPFAM" id="SSF53756">
    <property type="entry name" value="UDP-Glycosyltransferase/glycogen phosphorylase"/>
    <property type="match status" value="1"/>
</dbReference>
<dbReference type="PANTHER" id="PTHR45947">
    <property type="entry name" value="SULFOQUINOVOSYL TRANSFERASE SQD2"/>
    <property type="match status" value="1"/>
</dbReference>
<gene>
    <name evidence="3" type="ORF">FYJ57_10695</name>
</gene>
<feature type="domain" description="Glycosyltransferase subfamily 4-like N-terminal" evidence="2">
    <location>
        <begin position="14"/>
        <end position="225"/>
    </location>
</feature>
<dbReference type="Proteomes" id="UP000440513">
    <property type="component" value="Unassembled WGS sequence"/>
</dbReference>
<dbReference type="RefSeq" id="WP_154432619.1">
    <property type="nucleotide sequence ID" value="NZ_VUMS01000019.1"/>
</dbReference>
<proteinExistence type="predicted"/>
<sequence>MRILMVNKFLYPAGGAETYVFQLGAYWEAKGHKVEYFGMDHPENAVRNRWGLYTAAVDFHKSGIRSNMVNPLKLVYSIEAKRKMGELLKEFQPDVVHINNFNYQLTPSILLAMEQYRKRYGRKMRIVYTAHDPQLVCPSHYMYRPGSHQACDQCLTGGFVRCIAGRCIHGSLIRSCLGTAEALYWNWRKVYGSIDTIVCPSSFMKEKLDTNPLLAGKTVMLRNFVGNIERREAQKGKYVLYFGRYSEEKGIRTLLEVCRELPHIPFVFAGSGPLNDLISGIANVRNVGFLSGEALDKVIREARFSICPSECNENCPFSVIESMMHGTPVLGSDRGGIPELIEDGCTGWIFKAGDKDALKEKIQLIWESEEPELFVQACREKQFDSPEEYGNKMLRIYRGE</sequence>
<evidence type="ECO:0000259" key="1">
    <source>
        <dbReference type="Pfam" id="PF00534"/>
    </source>
</evidence>
<dbReference type="Gene3D" id="3.40.50.2000">
    <property type="entry name" value="Glycogen Phosphorylase B"/>
    <property type="match status" value="2"/>
</dbReference>
<evidence type="ECO:0000313" key="3">
    <source>
        <dbReference type="EMBL" id="MST67173.1"/>
    </source>
</evidence>